<organism evidence="1 2">
    <name type="scientific">Trifolium pratense</name>
    <name type="common">Red clover</name>
    <dbReference type="NCBI Taxonomy" id="57577"/>
    <lineage>
        <taxon>Eukaryota</taxon>
        <taxon>Viridiplantae</taxon>
        <taxon>Streptophyta</taxon>
        <taxon>Embryophyta</taxon>
        <taxon>Tracheophyta</taxon>
        <taxon>Spermatophyta</taxon>
        <taxon>Magnoliopsida</taxon>
        <taxon>eudicotyledons</taxon>
        <taxon>Gunneridae</taxon>
        <taxon>Pentapetalae</taxon>
        <taxon>rosids</taxon>
        <taxon>fabids</taxon>
        <taxon>Fabales</taxon>
        <taxon>Fabaceae</taxon>
        <taxon>Papilionoideae</taxon>
        <taxon>50 kb inversion clade</taxon>
        <taxon>NPAAA clade</taxon>
        <taxon>Hologalegina</taxon>
        <taxon>IRL clade</taxon>
        <taxon>Trifolieae</taxon>
        <taxon>Trifolium</taxon>
    </lineage>
</organism>
<gene>
    <name evidence="1" type="ORF">L195_g017688</name>
</gene>
<evidence type="ECO:0000313" key="1">
    <source>
        <dbReference type="EMBL" id="PNX94512.1"/>
    </source>
</evidence>
<proteinExistence type="predicted"/>
<evidence type="ECO:0000313" key="2">
    <source>
        <dbReference type="Proteomes" id="UP000236291"/>
    </source>
</evidence>
<dbReference type="AlphaFoldDB" id="A0A2K3MUT4"/>
<dbReference type="EMBL" id="ASHM01012561">
    <property type="protein sequence ID" value="PNX94512.1"/>
    <property type="molecule type" value="Genomic_DNA"/>
</dbReference>
<accession>A0A2K3MUT4</accession>
<protein>
    <submittedName>
        <fullName evidence="1">Uncharacterized protein</fullName>
    </submittedName>
</protein>
<sequence length="66" mass="7401">MLYVGENSIPTKSELPFELILREEKIKISYRHCCAAAIETVRAKERVAFARSMVSIATAPCITVED</sequence>
<reference evidence="1 2" key="2">
    <citation type="journal article" date="2017" name="Front. Plant Sci.">
        <title>Gene Classification and Mining of Molecular Markers Useful in Red Clover (Trifolium pratense) Breeding.</title>
        <authorList>
            <person name="Istvanek J."/>
            <person name="Dluhosova J."/>
            <person name="Dluhos P."/>
            <person name="Patkova L."/>
            <person name="Nedelnik J."/>
            <person name="Repkova J."/>
        </authorList>
    </citation>
    <scope>NUCLEOTIDE SEQUENCE [LARGE SCALE GENOMIC DNA]</scope>
    <source>
        <strain evidence="2">cv. Tatra</strain>
        <tissue evidence="1">Young leaves</tissue>
    </source>
</reference>
<feature type="non-terminal residue" evidence="1">
    <location>
        <position position="66"/>
    </location>
</feature>
<name>A0A2K3MUT4_TRIPR</name>
<reference evidence="1 2" key="1">
    <citation type="journal article" date="2014" name="Am. J. Bot.">
        <title>Genome assembly and annotation for red clover (Trifolium pratense; Fabaceae).</title>
        <authorList>
            <person name="Istvanek J."/>
            <person name="Jaros M."/>
            <person name="Krenek A."/>
            <person name="Repkova J."/>
        </authorList>
    </citation>
    <scope>NUCLEOTIDE SEQUENCE [LARGE SCALE GENOMIC DNA]</scope>
    <source>
        <strain evidence="2">cv. Tatra</strain>
        <tissue evidence="1">Young leaves</tissue>
    </source>
</reference>
<comment type="caution">
    <text evidence="1">The sequence shown here is derived from an EMBL/GenBank/DDBJ whole genome shotgun (WGS) entry which is preliminary data.</text>
</comment>
<dbReference type="Proteomes" id="UP000236291">
    <property type="component" value="Unassembled WGS sequence"/>
</dbReference>